<dbReference type="PANTHER" id="PTHR33946">
    <property type="match status" value="1"/>
</dbReference>
<feature type="compositionally biased region" description="Low complexity" evidence="1">
    <location>
        <begin position="220"/>
        <end position="229"/>
    </location>
</feature>
<evidence type="ECO:0000256" key="1">
    <source>
        <dbReference type="SAM" id="MobiDB-lite"/>
    </source>
</evidence>
<feature type="region of interest" description="Disordered" evidence="1">
    <location>
        <begin position="208"/>
        <end position="229"/>
    </location>
</feature>
<dbReference type="Gene3D" id="2.60.120.260">
    <property type="entry name" value="Galactose-binding domain-like"/>
    <property type="match status" value="1"/>
</dbReference>
<dbReference type="InterPro" id="IPR003609">
    <property type="entry name" value="Pan_app"/>
</dbReference>
<name>A0A6A6Y7A5_9PEZI</name>
<evidence type="ECO:0000259" key="3">
    <source>
        <dbReference type="Pfam" id="PF14295"/>
    </source>
</evidence>
<keyword evidence="2" id="KW-0732">Signal</keyword>
<dbReference type="OrthoDB" id="160645at2759"/>
<feature type="domain" description="Apple" evidence="3">
    <location>
        <begin position="146"/>
        <end position="190"/>
    </location>
</feature>
<protein>
    <recommendedName>
        <fullName evidence="3">Apple domain-containing protein</fullName>
    </recommendedName>
</protein>
<feature type="chain" id="PRO_5044628891" description="Apple domain-containing protein" evidence="2">
    <location>
        <begin position="23"/>
        <end position="600"/>
    </location>
</feature>
<reference evidence="4 6" key="1">
    <citation type="journal article" date="2020" name="Stud. Mycol.">
        <title>101 Dothideomycetes genomes: a test case for predicting lifestyles and emergence of pathogens.</title>
        <authorList>
            <person name="Haridas S."/>
            <person name="Albert R."/>
            <person name="Binder M."/>
            <person name="Bloem J."/>
            <person name="Labutti K."/>
            <person name="Salamov A."/>
            <person name="Andreopoulos B."/>
            <person name="Baker S."/>
            <person name="Barry K."/>
            <person name="Bills G."/>
            <person name="Bluhm B."/>
            <person name="Cannon C."/>
            <person name="Castanera R."/>
            <person name="Culley D."/>
            <person name="Daum C."/>
            <person name="Ezra D."/>
            <person name="Gonzalez J."/>
            <person name="Henrissat B."/>
            <person name="Kuo A."/>
            <person name="Liang C."/>
            <person name="Lipzen A."/>
            <person name="Lutzoni F."/>
            <person name="Magnuson J."/>
            <person name="Mondo S."/>
            <person name="Nolan M."/>
            <person name="Ohm R."/>
            <person name="Pangilinan J."/>
            <person name="Park H.-J."/>
            <person name="Ramirez L."/>
            <person name="Alfaro M."/>
            <person name="Sun H."/>
            <person name="Tritt A."/>
            <person name="Yoshinaga Y."/>
            <person name="Zwiers L.-H."/>
            <person name="Turgeon B."/>
            <person name="Goodwin S."/>
            <person name="Spatafora J."/>
            <person name="Crous P."/>
            <person name="Grigoriev I."/>
        </authorList>
    </citation>
    <scope>NUCLEOTIDE SEQUENCE</scope>
    <source>
        <strain evidence="4 6">CBS 304.34</strain>
    </source>
</reference>
<dbReference type="Pfam" id="PF14295">
    <property type="entry name" value="PAN_4"/>
    <property type="match status" value="3"/>
</dbReference>
<evidence type="ECO:0000256" key="2">
    <source>
        <dbReference type="SAM" id="SignalP"/>
    </source>
</evidence>
<dbReference type="AlphaFoldDB" id="A0A6A6Y7A5"/>
<sequence>MPRFSFAHAAALLVVVPTLIAASPLRLPQRDSTLQCPDADGQTVQVDTSSFLITCDYDYLGNNLGNLVWTSDFEDCLSTCDNTTGCAGVSYNGGACWPKSSTDGDFVATTGVWAAKKVVPPVSCPDSDGNDYTATDGTVYTIECSVDRYGNDIPMTWESSFGDCIESCETTDGCVDVSYISGTPGPCYLKNTVGAGSSDSSVWGAIKKSAIPTPTPTPTPSSTAAPTPTATPSVCTNGFTTEALSCPAADGLCYVDATGAIYELECSKDRYGGDLSMSWESSLESCIATCSSTAGCIDVSYVPGTPGPCYMKSTAGEPQSNDGVWGALLVSGSSSTTTSSSAAAGSISSSAAASSTSSSAAASSTSSSDVASSTSSAAASSAVVSTTTSTTSATLTATNLITNGDFNTGNLAGWTVSVLQNTGTSDEPIVGTSDSPTNSPHFIFTMNTPSGEDSSMLTMRQTISAAQANTWYKVTFSYMMESTGPFASGSDCYIFGQTSNGQFFHQYAPSMPYYANTDATNTCSMTQVGQPVPASGEWVTVSAYMQFADSKTEVYSPTTHRYVLTDSGVLDTTFYIEAACGEGISNTIHIDNIIMEMATC</sequence>
<dbReference type="Gene3D" id="3.50.4.10">
    <property type="entry name" value="Hepatocyte Growth Factor"/>
    <property type="match status" value="2"/>
</dbReference>
<feature type="domain" description="Apple" evidence="3">
    <location>
        <begin position="58"/>
        <end position="95"/>
    </location>
</feature>
<gene>
    <name evidence="4 6" type="ORF">BDZ99DRAFT_575409</name>
</gene>
<dbReference type="Proteomes" id="UP000504636">
    <property type="component" value="Unplaced"/>
</dbReference>
<proteinExistence type="predicted"/>
<reference evidence="6" key="2">
    <citation type="submission" date="2020-04" db="EMBL/GenBank/DDBJ databases">
        <authorList>
            <consortium name="NCBI Genome Project"/>
        </authorList>
    </citation>
    <scope>NUCLEOTIDE SEQUENCE</scope>
    <source>
        <strain evidence="6">CBS 304.34</strain>
    </source>
</reference>
<reference evidence="6" key="3">
    <citation type="submission" date="2025-04" db="UniProtKB">
        <authorList>
            <consortium name="RefSeq"/>
        </authorList>
    </citation>
    <scope>IDENTIFICATION</scope>
    <source>
        <strain evidence="6">CBS 304.34</strain>
    </source>
</reference>
<dbReference type="PANTHER" id="PTHR33946:SF4">
    <property type="entry name" value="COAGULATION FACTOR XI"/>
    <property type="match status" value="1"/>
</dbReference>
<evidence type="ECO:0000313" key="4">
    <source>
        <dbReference type="EMBL" id="KAF2804413.1"/>
    </source>
</evidence>
<keyword evidence="5" id="KW-1185">Reference proteome</keyword>
<feature type="signal peptide" evidence="2">
    <location>
        <begin position="1"/>
        <end position="22"/>
    </location>
</feature>
<evidence type="ECO:0000313" key="6">
    <source>
        <dbReference type="RefSeq" id="XP_033571377.1"/>
    </source>
</evidence>
<dbReference type="RefSeq" id="XP_033571377.1">
    <property type="nucleotide sequence ID" value="XM_033728464.1"/>
</dbReference>
<evidence type="ECO:0000313" key="5">
    <source>
        <dbReference type="Proteomes" id="UP000504636"/>
    </source>
</evidence>
<accession>A0A6A6Y7A5</accession>
<dbReference type="GeneID" id="54469357"/>
<feature type="domain" description="Apple" evidence="3">
    <location>
        <begin position="269"/>
        <end position="312"/>
    </location>
</feature>
<organism evidence="4">
    <name type="scientific">Mytilinidion resinicola</name>
    <dbReference type="NCBI Taxonomy" id="574789"/>
    <lineage>
        <taxon>Eukaryota</taxon>
        <taxon>Fungi</taxon>
        <taxon>Dikarya</taxon>
        <taxon>Ascomycota</taxon>
        <taxon>Pezizomycotina</taxon>
        <taxon>Dothideomycetes</taxon>
        <taxon>Pleosporomycetidae</taxon>
        <taxon>Mytilinidiales</taxon>
        <taxon>Mytilinidiaceae</taxon>
        <taxon>Mytilinidion</taxon>
    </lineage>
</organism>
<dbReference type="EMBL" id="MU003713">
    <property type="protein sequence ID" value="KAF2804413.1"/>
    <property type="molecule type" value="Genomic_DNA"/>
</dbReference>